<accession>A0AAV3WHN3</accession>
<proteinExistence type="predicted"/>
<dbReference type="Proteomes" id="UP000321274">
    <property type="component" value="Unassembled WGS sequence"/>
</dbReference>
<protein>
    <recommendedName>
        <fullName evidence="3">Lipoprotein</fullName>
    </recommendedName>
</protein>
<dbReference type="NCBIfam" id="NF040519">
    <property type="entry name" value="Sbal_3080_fam"/>
    <property type="match status" value="1"/>
</dbReference>
<dbReference type="PROSITE" id="PS51257">
    <property type="entry name" value="PROKAR_LIPOPROTEIN"/>
    <property type="match status" value="1"/>
</dbReference>
<dbReference type="EMBL" id="BJUJ01000067">
    <property type="protein sequence ID" value="GEK44939.1"/>
    <property type="molecule type" value="Genomic_DNA"/>
</dbReference>
<reference evidence="1 2" key="1">
    <citation type="submission" date="2019-07" db="EMBL/GenBank/DDBJ databases">
        <title>Whole genome shotgun sequence of Acinetobacter johnsonii NBRC 102197.</title>
        <authorList>
            <person name="Hosoyama A."/>
            <person name="Uohara A."/>
            <person name="Ohji S."/>
            <person name="Ichikawa N."/>
        </authorList>
    </citation>
    <scope>NUCLEOTIDE SEQUENCE [LARGE SCALE GENOMIC DNA]</scope>
    <source>
        <strain evidence="1 2">NBRC 102197</strain>
    </source>
</reference>
<comment type="caution">
    <text evidence="1">The sequence shown here is derived from an EMBL/GenBank/DDBJ whole genome shotgun (WGS) entry which is preliminary data.</text>
</comment>
<organism evidence="1 2">
    <name type="scientific">Acinetobacter johnsonii</name>
    <dbReference type="NCBI Taxonomy" id="40214"/>
    <lineage>
        <taxon>Bacteria</taxon>
        <taxon>Pseudomonadati</taxon>
        <taxon>Pseudomonadota</taxon>
        <taxon>Gammaproteobacteria</taxon>
        <taxon>Moraxellales</taxon>
        <taxon>Moraxellaceae</taxon>
        <taxon>Acinetobacter</taxon>
    </lineage>
</organism>
<evidence type="ECO:0000313" key="2">
    <source>
        <dbReference type="Proteomes" id="UP000321274"/>
    </source>
</evidence>
<dbReference type="RefSeq" id="WP_228254582.1">
    <property type="nucleotide sequence ID" value="NZ_BJUJ01000067.1"/>
</dbReference>
<name>A0AAV3WHN3_ACIJO</name>
<sequence>MKKLLLAGVLGLGLVGCSSVSVKTVPVGTIKQASQLCIEDNPKVTVPEFNTYLKDAFSRHEINTRLYDKGAVSAECRYKLNYVAYRSWDIAMYLSQIKLDLFEGDKQIAELNWKQGSGAINKWRSTEGKVFDAVDQLLGEAKNKGEVVK</sequence>
<evidence type="ECO:0000313" key="1">
    <source>
        <dbReference type="EMBL" id="GEK44939.1"/>
    </source>
</evidence>
<dbReference type="AlphaFoldDB" id="A0AAV3WHN3"/>
<gene>
    <name evidence="1" type="ORF">AJO04nite_21970</name>
</gene>
<evidence type="ECO:0008006" key="3">
    <source>
        <dbReference type="Google" id="ProtNLM"/>
    </source>
</evidence>